<reference evidence="1" key="1">
    <citation type="submission" date="2016-10" db="EMBL/GenBank/DDBJ databases">
        <title>Sequence of Gallionella enrichment culture.</title>
        <authorList>
            <person name="Poehlein A."/>
            <person name="Muehling M."/>
            <person name="Daniel R."/>
        </authorList>
    </citation>
    <scope>NUCLEOTIDE SEQUENCE</scope>
</reference>
<sequence>MHNSETENRKNWTALRYAMAIVLSAGISASFPARAEPWTFTPHLEAQGSYSDNVTLAARGQERGDTILEVSPGIAIHGDGTRVKMNLDYSWQTLTYLDHSSNDTSNNMLSATANVEAIENWFYIDATAGISQQNISAFGPQPVDNINVTGNRTSVSTYSISPYIKGVVGSGVAYQLRFNTQVADSGASQLPRSQTNQWVGSLQGGTPLSVLNWGADYNRASTDYAASTSTETETYRGSLYFRVAPELNLSVNAGYEKNNYLVGKQSGGTHGFGFQWTPAATTSLVGERDQRLFGPGYSLAFKHRMPMSALDVAFTRDLTTTSTVLFSGLGTTLAQLLADALPQPPAGTPDNRLALATNLLGPSANLVPTLGFLTNQIILQKRLQASYALLGARNTLTFTAFRADSQSVAPGFAADANSAEFAMIAQKGLSVTWSHTLSGLSSVNTSYARSLSAGDGIAWQASTQNSLIVNLTTKLSPKTNTSFGLRHVVFDGAPSGYRENAIYATLVFLF</sequence>
<name>A0A1J5SFC2_9ZZZZ</name>
<protein>
    <recommendedName>
        <fullName evidence="2">PEP-CTERM system associated protein</fullName>
    </recommendedName>
</protein>
<dbReference type="AlphaFoldDB" id="A0A1J5SFC2"/>
<accession>A0A1J5SFC2</accession>
<dbReference type="InterPro" id="IPR017467">
    <property type="entry name" value="CHP03016_PEP-CTERM"/>
</dbReference>
<evidence type="ECO:0008006" key="2">
    <source>
        <dbReference type="Google" id="ProtNLM"/>
    </source>
</evidence>
<dbReference type="NCBIfam" id="TIGR03016">
    <property type="entry name" value="pepcterm_hypo_1"/>
    <property type="match status" value="1"/>
</dbReference>
<comment type="caution">
    <text evidence="1">The sequence shown here is derived from an EMBL/GenBank/DDBJ whole genome shotgun (WGS) entry which is preliminary data.</text>
</comment>
<gene>
    <name evidence="1" type="ORF">GALL_107080</name>
</gene>
<evidence type="ECO:0000313" key="1">
    <source>
        <dbReference type="EMBL" id="OIR07119.1"/>
    </source>
</evidence>
<dbReference type="EMBL" id="MLJW01000039">
    <property type="protein sequence ID" value="OIR07119.1"/>
    <property type="molecule type" value="Genomic_DNA"/>
</dbReference>
<organism evidence="1">
    <name type="scientific">mine drainage metagenome</name>
    <dbReference type="NCBI Taxonomy" id="410659"/>
    <lineage>
        <taxon>unclassified sequences</taxon>
        <taxon>metagenomes</taxon>
        <taxon>ecological metagenomes</taxon>
    </lineage>
</organism>
<proteinExistence type="predicted"/>